<evidence type="ECO:0000313" key="11">
    <source>
        <dbReference type="Proteomes" id="UP000617628"/>
    </source>
</evidence>
<comment type="catalytic activity">
    <reaction evidence="1">
        <text>ATP + protein L-histidine = ADP + protein N-phospho-L-histidine.</text>
        <dbReference type="EC" id="2.7.13.3"/>
    </reaction>
</comment>
<reference evidence="10" key="1">
    <citation type="submission" date="2021-01" db="EMBL/GenBank/DDBJ databases">
        <title>Modified the classification status of verrucomicrobia.</title>
        <authorList>
            <person name="Feng X."/>
        </authorList>
    </citation>
    <scope>NUCLEOTIDE SEQUENCE</scope>
    <source>
        <strain evidence="10">KCTC 13126</strain>
    </source>
</reference>
<dbReference type="GO" id="GO:0000155">
    <property type="term" value="F:phosphorelay sensor kinase activity"/>
    <property type="evidence" value="ECO:0007669"/>
    <property type="project" value="InterPro"/>
</dbReference>
<evidence type="ECO:0000313" key="10">
    <source>
        <dbReference type="EMBL" id="MBK1878570.1"/>
    </source>
</evidence>
<dbReference type="AlphaFoldDB" id="A0A934VS26"/>
<dbReference type="RefSeq" id="WP_200356782.1">
    <property type="nucleotide sequence ID" value="NZ_JAENIL010000032.1"/>
</dbReference>
<organism evidence="10 11">
    <name type="scientific">Pelagicoccus mobilis</name>
    <dbReference type="NCBI Taxonomy" id="415221"/>
    <lineage>
        <taxon>Bacteria</taxon>
        <taxon>Pseudomonadati</taxon>
        <taxon>Verrucomicrobiota</taxon>
        <taxon>Opitutia</taxon>
        <taxon>Puniceicoccales</taxon>
        <taxon>Pelagicoccaceae</taxon>
        <taxon>Pelagicoccus</taxon>
    </lineage>
</organism>
<accession>A0A934VS26</accession>
<dbReference type="InterPro" id="IPR050736">
    <property type="entry name" value="Sensor_HK_Regulatory"/>
</dbReference>
<keyword evidence="5 10" id="KW-0418">Kinase</keyword>
<evidence type="ECO:0000256" key="5">
    <source>
        <dbReference type="ARBA" id="ARBA00022777"/>
    </source>
</evidence>
<keyword evidence="8" id="KW-1133">Transmembrane helix</keyword>
<feature type="transmembrane region" description="Helical" evidence="8">
    <location>
        <begin position="21"/>
        <end position="39"/>
    </location>
</feature>
<dbReference type="PRINTS" id="PR00344">
    <property type="entry name" value="BCTRLSENSOR"/>
</dbReference>
<feature type="coiled-coil region" evidence="7">
    <location>
        <begin position="101"/>
        <end position="128"/>
    </location>
</feature>
<dbReference type="FunFam" id="3.30.565.10:FF:000006">
    <property type="entry name" value="Sensor histidine kinase WalK"/>
    <property type="match status" value="1"/>
</dbReference>
<dbReference type="InterPro" id="IPR003594">
    <property type="entry name" value="HATPase_dom"/>
</dbReference>
<dbReference type="Pfam" id="PF00512">
    <property type="entry name" value="HisKA"/>
    <property type="match status" value="1"/>
</dbReference>
<evidence type="ECO:0000256" key="1">
    <source>
        <dbReference type="ARBA" id="ARBA00000085"/>
    </source>
</evidence>
<dbReference type="SUPFAM" id="SSF47384">
    <property type="entry name" value="Homodimeric domain of signal transducing histidine kinase"/>
    <property type="match status" value="1"/>
</dbReference>
<keyword evidence="4" id="KW-0808">Transferase</keyword>
<evidence type="ECO:0000256" key="3">
    <source>
        <dbReference type="ARBA" id="ARBA00022553"/>
    </source>
</evidence>
<dbReference type="InterPro" id="IPR005467">
    <property type="entry name" value="His_kinase_dom"/>
</dbReference>
<evidence type="ECO:0000256" key="6">
    <source>
        <dbReference type="ARBA" id="ARBA00023012"/>
    </source>
</evidence>
<dbReference type="EMBL" id="JAENIL010000032">
    <property type="protein sequence ID" value="MBK1878570.1"/>
    <property type="molecule type" value="Genomic_DNA"/>
</dbReference>
<keyword evidence="3" id="KW-0597">Phosphoprotein</keyword>
<dbReference type="PROSITE" id="PS50109">
    <property type="entry name" value="HIS_KIN"/>
    <property type="match status" value="1"/>
</dbReference>
<dbReference type="InterPro" id="IPR004358">
    <property type="entry name" value="Sig_transdc_His_kin-like_C"/>
</dbReference>
<dbReference type="SUPFAM" id="SSF55874">
    <property type="entry name" value="ATPase domain of HSP90 chaperone/DNA topoisomerase II/histidine kinase"/>
    <property type="match status" value="1"/>
</dbReference>
<dbReference type="InterPro" id="IPR036890">
    <property type="entry name" value="HATPase_C_sf"/>
</dbReference>
<evidence type="ECO:0000256" key="4">
    <source>
        <dbReference type="ARBA" id="ARBA00022679"/>
    </source>
</evidence>
<name>A0A934VS26_9BACT</name>
<dbReference type="Proteomes" id="UP000617628">
    <property type="component" value="Unassembled WGS sequence"/>
</dbReference>
<dbReference type="SMART" id="SM00387">
    <property type="entry name" value="HATPase_c"/>
    <property type="match status" value="1"/>
</dbReference>
<protein>
    <recommendedName>
        <fullName evidence="2">histidine kinase</fullName>
        <ecNumber evidence="2">2.7.13.3</ecNumber>
    </recommendedName>
</protein>
<feature type="domain" description="Histidine kinase" evidence="9">
    <location>
        <begin position="351"/>
        <end position="568"/>
    </location>
</feature>
<keyword evidence="11" id="KW-1185">Reference proteome</keyword>
<feature type="transmembrane region" description="Helical" evidence="8">
    <location>
        <begin position="312"/>
        <end position="335"/>
    </location>
</feature>
<proteinExistence type="predicted"/>
<gene>
    <name evidence="10" type="ORF">JIN87_16940</name>
</gene>
<dbReference type="EC" id="2.7.13.3" evidence="2"/>
<dbReference type="SMART" id="SM00388">
    <property type="entry name" value="HisKA"/>
    <property type="match status" value="1"/>
</dbReference>
<comment type="caution">
    <text evidence="10">The sequence shown here is derived from an EMBL/GenBank/DDBJ whole genome shotgun (WGS) entry which is preliminary data.</text>
</comment>
<keyword evidence="8" id="KW-0812">Transmembrane</keyword>
<dbReference type="Gene3D" id="1.10.287.130">
    <property type="match status" value="1"/>
</dbReference>
<dbReference type="PANTHER" id="PTHR43711:SF1">
    <property type="entry name" value="HISTIDINE KINASE 1"/>
    <property type="match status" value="1"/>
</dbReference>
<dbReference type="InterPro" id="IPR003661">
    <property type="entry name" value="HisK_dim/P_dom"/>
</dbReference>
<sequence>MFGRTGNAKPSVTQASAWVTYLLLAIGIISPVVCVIWLLQKTVESETAQVRELVKESQERSLLDADSLIRLTAMNMVPSEENGGVRYFFGRRSVAVSRDEQKASKALLDEIREELKGLESLAVQEKLAGYLADADVSDARLLGGRPIGPVLLELGMSSSGEGDALSDTFIESADEYIAKQSEETLLSRQFRYSVQRYAAYSESSEIQLILEKQELVNRWVEDADRLRELGSGEGYFSVVNLDAQEALLFPHDALLEAGRQLESLQVNRFELELEGSSDNQSVKQLSEPLDFLYIHSSFEEFRSEVSVEKSVLYLWIAVIVLGLSIFSGVAIVMSVRRQASVTRLKDNLVATVTHELKTPVASIRLLVDTLMDEERRGKVDTQEYIELISRENHRLGRLIDNFLSFSRMERSKGSFDISPISPIEVVESAEEAFRERFQGQRFSLEVVVPDNLPQIQGDADALSTVLGNLLENAFKYGGRDREIVLRASNVVDGVEFEVEDFGQGIPKREQKRIFRKFYQVDGVRGAQSGSVGLGLSIVDFVVSKHSGRIELESEEGVGSLFKVRIPYA</sequence>
<keyword evidence="7" id="KW-0175">Coiled coil</keyword>
<keyword evidence="8" id="KW-0472">Membrane</keyword>
<dbReference type="CDD" id="cd00082">
    <property type="entry name" value="HisKA"/>
    <property type="match status" value="1"/>
</dbReference>
<evidence type="ECO:0000259" key="9">
    <source>
        <dbReference type="PROSITE" id="PS50109"/>
    </source>
</evidence>
<dbReference type="Gene3D" id="3.30.565.10">
    <property type="entry name" value="Histidine kinase-like ATPase, C-terminal domain"/>
    <property type="match status" value="1"/>
</dbReference>
<evidence type="ECO:0000256" key="8">
    <source>
        <dbReference type="SAM" id="Phobius"/>
    </source>
</evidence>
<keyword evidence="6" id="KW-0902">Two-component regulatory system</keyword>
<dbReference type="InterPro" id="IPR036097">
    <property type="entry name" value="HisK_dim/P_sf"/>
</dbReference>
<evidence type="ECO:0000256" key="2">
    <source>
        <dbReference type="ARBA" id="ARBA00012438"/>
    </source>
</evidence>
<dbReference type="PANTHER" id="PTHR43711">
    <property type="entry name" value="TWO-COMPONENT HISTIDINE KINASE"/>
    <property type="match status" value="1"/>
</dbReference>
<dbReference type="Pfam" id="PF02518">
    <property type="entry name" value="HATPase_c"/>
    <property type="match status" value="1"/>
</dbReference>
<evidence type="ECO:0000256" key="7">
    <source>
        <dbReference type="SAM" id="Coils"/>
    </source>
</evidence>